<comment type="caution">
    <text evidence="4">The sequence shown here is derived from an EMBL/GenBank/DDBJ whole genome shotgun (WGS) entry which is preliminary data.</text>
</comment>
<dbReference type="PANTHER" id="PTHR43421:SF1">
    <property type="entry name" value="METALLOPROTEASE PMBA"/>
    <property type="match status" value="1"/>
</dbReference>
<dbReference type="InterPro" id="IPR002510">
    <property type="entry name" value="Metalloprtase-TldD/E_N"/>
</dbReference>
<dbReference type="GO" id="GO:0008237">
    <property type="term" value="F:metallopeptidase activity"/>
    <property type="evidence" value="ECO:0007669"/>
    <property type="project" value="InterPro"/>
</dbReference>
<dbReference type="Gene3D" id="3.30.2290.10">
    <property type="entry name" value="PmbA/TldD superfamily"/>
    <property type="match status" value="1"/>
</dbReference>
<dbReference type="Pfam" id="PF01523">
    <property type="entry name" value="PmbA_TldD_1st"/>
    <property type="match status" value="1"/>
</dbReference>
<dbReference type="Proteomes" id="UP000315525">
    <property type="component" value="Unassembled WGS sequence"/>
</dbReference>
<proteinExistence type="inferred from homology"/>
<evidence type="ECO:0000259" key="2">
    <source>
        <dbReference type="Pfam" id="PF01523"/>
    </source>
</evidence>
<feature type="domain" description="Metalloprotease TldD/E C-terminal" evidence="3">
    <location>
        <begin position="216"/>
        <end position="433"/>
    </location>
</feature>
<accession>A0A523UQU0</accession>
<evidence type="ECO:0000313" key="4">
    <source>
        <dbReference type="EMBL" id="TET44903.1"/>
    </source>
</evidence>
<evidence type="ECO:0000313" key="5">
    <source>
        <dbReference type="Proteomes" id="UP000315525"/>
    </source>
</evidence>
<comment type="similarity">
    <text evidence="1">Belongs to the peptidase U62 family.</text>
</comment>
<dbReference type="InterPro" id="IPR036059">
    <property type="entry name" value="TldD/PmbA_sf"/>
</dbReference>
<organism evidence="4 5">
    <name type="scientific">candidate division TA06 bacterium</name>
    <dbReference type="NCBI Taxonomy" id="2250710"/>
    <lineage>
        <taxon>Bacteria</taxon>
        <taxon>Bacteria division TA06</taxon>
    </lineage>
</organism>
<dbReference type="AlphaFoldDB" id="A0A523UQU0"/>
<reference evidence="4 5" key="1">
    <citation type="submission" date="2019-03" db="EMBL/GenBank/DDBJ databases">
        <title>Metabolic potential of uncultured bacteria and archaea associated with petroleum seepage in deep-sea sediments.</title>
        <authorList>
            <person name="Dong X."/>
            <person name="Hubert C."/>
        </authorList>
    </citation>
    <scope>NUCLEOTIDE SEQUENCE [LARGE SCALE GENOMIC DNA]</scope>
    <source>
        <strain evidence="4">E44_bin18</strain>
    </source>
</reference>
<gene>
    <name evidence="4" type="ORF">E3J62_09025</name>
</gene>
<evidence type="ECO:0000256" key="1">
    <source>
        <dbReference type="ARBA" id="ARBA00005836"/>
    </source>
</evidence>
<dbReference type="PANTHER" id="PTHR43421">
    <property type="entry name" value="METALLOPROTEASE PMBA"/>
    <property type="match status" value="1"/>
</dbReference>
<dbReference type="SUPFAM" id="SSF111283">
    <property type="entry name" value="Putative modulator of DNA gyrase, PmbA/TldD"/>
    <property type="match status" value="1"/>
</dbReference>
<dbReference type="GO" id="GO:0005829">
    <property type="term" value="C:cytosol"/>
    <property type="evidence" value="ECO:0007669"/>
    <property type="project" value="TreeGrafter"/>
</dbReference>
<dbReference type="InterPro" id="IPR045569">
    <property type="entry name" value="Metalloprtase-TldD/E_C"/>
</dbReference>
<dbReference type="InterPro" id="IPR047657">
    <property type="entry name" value="PmbA"/>
</dbReference>
<dbReference type="EMBL" id="SOJN01000104">
    <property type="protein sequence ID" value="TET44903.1"/>
    <property type="molecule type" value="Genomic_DNA"/>
</dbReference>
<name>A0A523UQU0_UNCT6</name>
<feature type="domain" description="Metalloprotease TldD/E N-terminal" evidence="2">
    <location>
        <begin position="19"/>
        <end position="81"/>
    </location>
</feature>
<dbReference type="Pfam" id="PF19289">
    <property type="entry name" value="PmbA_TldD_3rd"/>
    <property type="match status" value="1"/>
</dbReference>
<evidence type="ECO:0000259" key="3">
    <source>
        <dbReference type="Pfam" id="PF19289"/>
    </source>
</evidence>
<dbReference type="InterPro" id="IPR035068">
    <property type="entry name" value="TldD/PmbA_N"/>
</dbReference>
<sequence>MQAGAEKILDKALKRADDVEIYYEESERTPVRFKTDELYSIDVKHTRGIGLRVIKDGKIGFSSTSDPSRVEGLIDAAVESARFGQEAKFQFPGKSEFPEVDIYDKKVIDLATETSVKEGKKLISMIKEKEPEVKVDARIGKAVSRISIINSRGLNFSFDKTYFTYFVEGFLLANGSFVWIFEGKSRCSLSMETERFAKEILWKTSLAKKDVDIPNKAMPVLFMPDALTSLLKAFVLGVNGKNVQKGSSPLIGRVGEKVLGEEVTMWDDGLLECGIGSSPMDAEGMPSTRTPLIEEGVLKGYIFDLQTAGLMGLETTGNAARSYNSMPIPGVSNFCVSPGTSSVEEMIRSIKEGVVVYDVLGGGQSNLLAGDFSVNVSLGFKVENGEMVGRVKDVMVAGNVYDVFKRIIDVGKEVEEVWGFCSPAFCFGDMKVASKTK</sequence>
<dbReference type="GO" id="GO:0006508">
    <property type="term" value="P:proteolysis"/>
    <property type="evidence" value="ECO:0007669"/>
    <property type="project" value="InterPro"/>
</dbReference>
<protein>
    <submittedName>
        <fullName evidence="4">TldD/PmbA family protein</fullName>
    </submittedName>
</protein>